<evidence type="ECO:0000313" key="1">
    <source>
        <dbReference type="EMBL" id="SLN32868.1"/>
    </source>
</evidence>
<dbReference type="SUPFAM" id="SSF55729">
    <property type="entry name" value="Acyl-CoA N-acyltransferases (Nat)"/>
    <property type="match status" value="1"/>
</dbReference>
<dbReference type="Proteomes" id="UP000193570">
    <property type="component" value="Unassembled WGS sequence"/>
</dbReference>
<dbReference type="AlphaFoldDB" id="A0A1X6YW06"/>
<dbReference type="EMBL" id="FWFK01000002">
    <property type="protein sequence ID" value="SLN32868.1"/>
    <property type="molecule type" value="Genomic_DNA"/>
</dbReference>
<dbReference type="InterPro" id="IPR016181">
    <property type="entry name" value="Acyl_CoA_acyltransferase"/>
</dbReference>
<sequence>MMNAIRPAGPDDADEIAALHMQAWRETDTGILPPDEIARNGLSARRALWRRVLGAG</sequence>
<protein>
    <recommendedName>
        <fullName evidence="3">GNAT family N-acetyltransferase</fullName>
    </recommendedName>
</protein>
<organism evidence="1 2">
    <name type="scientific">Roseivivax jejudonensis</name>
    <dbReference type="NCBI Taxonomy" id="1529041"/>
    <lineage>
        <taxon>Bacteria</taxon>
        <taxon>Pseudomonadati</taxon>
        <taxon>Pseudomonadota</taxon>
        <taxon>Alphaproteobacteria</taxon>
        <taxon>Rhodobacterales</taxon>
        <taxon>Roseobacteraceae</taxon>
        <taxon>Roseivivax</taxon>
    </lineage>
</organism>
<name>A0A1X6YW06_9RHOB</name>
<keyword evidence="2" id="KW-1185">Reference proteome</keyword>
<accession>A0A1X6YW06</accession>
<evidence type="ECO:0008006" key="3">
    <source>
        <dbReference type="Google" id="ProtNLM"/>
    </source>
</evidence>
<evidence type="ECO:0000313" key="2">
    <source>
        <dbReference type="Proteomes" id="UP000193570"/>
    </source>
</evidence>
<dbReference type="RefSeq" id="WP_159456738.1">
    <property type="nucleotide sequence ID" value="NZ_FWFK01000002.1"/>
</dbReference>
<dbReference type="OrthoDB" id="9799154at2"/>
<dbReference type="Gene3D" id="3.40.630.30">
    <property type="match status" value="1"/>
</dbReference>
<proteinExistence type="predicted"/>
<gene>
    <name evidence="1" type="ORF">ROJ8625_01537</name>
</gene>
<reference evidence="1 2" key="1">
    <citation type="submission" date="2017-03" db="EMBL/GenBank/DDBJ databases">
        <authorList>
            <person name="Afonso C.L."/>
            <person name="Miller P.J."/>
            <person name="Scott M.A."/>
            <person name="Spackman E."/>
            <person name="Goraichik I."/>
            <person name="Dimitrov K.M."/>
            <person name="Suarez D.L."/>
            <person name="Swayne D.E."/>
        </authorList>
    </citation>
    <scope>NUCLEOTIDE SEQUENCE [LARGE SCALE GENOMIC DNA]</scope>
    <source>
        <strain evidence="1 2">CECT 8625</strain>
    </source>
</reference>